<keyword evidence="2" id="KW-1185">Reference proteome</keyword>
<organism evidence="1 2">
    <name type="scientific">Rousettus aegyptiacus</name>
    <name type="common">Egyptian fruit bat</name>
    <name type="synonym">Pteropus aegyptiacus</name>
    <dbReference type="NCBI Taxonomy" id="9407"/>
    <lineage>
        <taxon>Eukaryota</taxon>
        <taxon>Metazoa</taxon>
        <taxon>Chordata</taxon>
        <taxon>Craniata</taxon>
        <taxon>Vertebrata</taxon>
        <taxon>Euteleostomi</taxon>
        <taxon>Mammalia</taxon>
        <taxon>Eutheria</taxon>
        <taxon>Laurasiatheria</taxon>
        <taxon>Chiroptera</taxon>
        <taxon>Yinpterochiroptera</taxon>
        <taxon>Pteropodoidea</taxon>
        <taxon>Pteropodidae</taxon>
        <taxon>Rousettinae</taxon>
        <taxon>Rousettus</taxon>
    </lineage>
</organism>
<accession>A0A7J8JFV6</accession>
<evidence type="ECO:0000313" key="2">
    <source>
        <dbReference type="Proteomes" id="UP000593571"/>
    </source>
</evidence>
<dbReference type="AlphaFoldDB" id="A0A7J8JFV6"/>
<reference evidence="1 2" key="1">
    <citation type="journal article" date="2020" name="Nature">
        <title>Six reference-quality genomes reveal evolution of bat adaptations.</title>
        <authorList>
            <person name="Jebb D."/>
            <person name="Huang Z."/>
            <person name="Pippel M."/>
            <person name="Hughes G.M."/>
            <person name="Lavrichenko K."/>
            <person name="Devanna P."/>
            <person name="Winkler S."/>
            <person name="Jermiin L.S."/>
            <person name="Skirmuntt E.C."/>
            <person name="Katzourakis A."/>
            <person name="Burkitt-Gray L."/>
            <person name="Ray D.A."/>
            <person name="Sullivan K.A.M."/>
            <person name="Roscito J.G."/>
            <person name="Kirilenko B.M."/>
            <person name="Davalos L.M."/>
            <person name="Corthals A.P."/>
            <person name="Power M.L."/>
            <person name="Jones G."/>
            <person name="Ransome R.D."/>
            <person name="Dechmann D.K.N."/>
            <person name="Locatelli A.G."/>
            <person name="Puechmaille S.J."/>
            <person name="Fedrigo O."/>
            <person name="Jarvis E.D."/>
            <person name="Hiller M."/>
            <person name="Vernes S.C."/>
            <person name="Myers E.W."/>
            <person name="Teeling E.C."/>
        </authorList>
    </citation>
    <scope>NUCLEOTIDE SEQUENCE [LARGE SCALE GENOMIC DNA]</scope>
    <source>
        <strain evidence="1">MRouAeg1</strain>
        <tissue evidence="1">Muscle</tissue>
    </source>
</reference>
<evidence type="ECO:0000313" key="1">
    <source>
        <dbReference type="EMBL" id="KAF6495773.1"/>
    </source>
</evidence>
<gene>
    <name evidence="1" type="ORF">HJG63_010157</name>
</gene>
<name>A0A7J8JFV6_ROUAE</name>
<proteinExistence type="predicted"/>
<sequence length="137" mass="15597">MPLSKGPFLPSPGWLANCWLTNWPLYTEGRQGIKKRGRLFQMKGWAVFINKETYYDTYLRCQKKRRSPHPPARILEVCIEALMGFSCVFCANGFNNTLHCVLEKDSHCGNSGQNIHSMEGGGSEEPPVTRVQLMSFR</sequence>
<dbReference type="Proteomes" id="UP000593571">
    <property type="component" value="Unassembled WGS sequence"/>
</dbReference>
<comment type="caution">
    <text evidence="1">The sequence shown here is derived from an EMBL/GenBank/DDBJ whole genome shotgun (WGS) entry which is preliminary data.</text>
</comment>
<dbReference type="EMBL" id="JACASE010000002">
    <property type="protein sequence ID" value="KAF6495773.1"/>
    <property type="molecule type" value="Genomic_DNA"/>
</dbReference>
<protein>
    <submittedName>
        <fullName evidence="1">Uncharacterized protein</fullName>
    </submittedName>
</protein>